<dbReference type="STRING" id="1116391.PM3016_5461"/>
<reference evidence="1 2" key="1">
    <citation type="journal article" date="2012" name="J. Bacteriol.">
        <title>Complete Genome Sequence of Paenibacillus mucilaginosus 3016, a Bacterium Functional as Microbial Fertilizer.</title>
        <authorList>
            <person name="Ma M."/>
            <person name="Wang Z."/>
            <person name="Li L."/>
            <person name="Jiang X."/>
            <person name="Guan D."/>
            <person name="Cao F."/>
            <person name="Chen H."/>
            <person name="Wang X."/>
            <person name="Shen D."/>
            <person name="Du B."/>
            <person name="Li J."/>
        </authorList>
    </citation>
    <scope>NUCLEOTIDE SEQUENCE [LARGE SCALE GENOMIC DNA]</scope>
    <source>
        <strain evidence="1 2">3016</strain>
    </source>
</reference>
<dbReference type="KEGG" id="pmq:PM3016_5461"/>
<dbReference type="RefSeq" id="WP_014371597.1">
    <property type="nucleotide sequence ID" value="NC_016935.1"/>
</dbReference>
<evidence type="ECO:0000313" key="2">
    <source>
        <dbReference type="Proteomes" id="UP000007523"/>
    </source>
</evidence>
<sequence length="49" mass="5652">MSSFPYEERILELKEHEQEIIVIKGRAFIITPATLDDVERITSGMICID</sequence>
<gene>
    <name evidence="1" type="ORF">PM3016_5461</name>
</gene>
<dbReference type="Proteomes" id="UP000007523">
    <property type="component" value="Chromosome"/>
</dbReference>
<keyword evidence="2" id="KW-1185">Reference proteome</keyword>
<name>H6NDW2_9BACL</name>
<accession>H6NDW2</accession>
<organism evidence="1 2">
    <name type="scientific">Paenibacillus mucilaginosus 3016</name>
    <dbReference type="NCBI Taxonomy" id="1116391"/>
    <lineage>
        <taxon>Bacteria</taxon>
        <taxon>Bacillati</taxon>
        <taxon>Bacillota</taxon>
        <taxon>Bacilli</taxon>
        <taxon>Bacillales</taxon>
        <taxon>Paenibacillaceae</taxon>
        <taxon>Paenibacillus</taxon>
    </lineage>
</organism>
<protein>
    <submittedName>
        <fullName evidence="1">Uncharacterized protein</fullName>
    </submittedName>
</protein>
<evidence type="ECO:0000313" key="1">
    <source>
        <dbReference type="EMBL" id="AFC32161.1"/>
    </source>
</evidence>
<dbReference type="EMBL" id="CP003235">
    <property type="protein sequence ID" value="AFC32161.1"/>
    <property type="molecule type" value="Genomic_DNA"/>
</dbReference>
<dbReference type="AlphaFoldDB" id="H6NDW2"/>
<dbReference type="HOGENOM" id="CLU_3138589_0_0_9"/>
<proteinExistence type="predicted"/>